<protein>
    <submittedName>
        <fullName evidence="1">Uncharacterized protein</fullName>
    </submittedName>
</protein>
<accession>A0AB33KVA6</accession>
<organism evidence="1">
    <name type="scientific">Streptomyces sp. CMC78</name>
    <dbReference type="NCBI Taxonomy" id="3231512"/>
    <lineage>
        <taxon>Bacteria</taxon>
        <taxon>Bacillati</taxon>
        <taxon>Actinomycetota</taxon>
        <taxon>Actinomycetes</taxon>
        <taxon>Kitasatosporales</taxon>
        <taxon>Streptomycetaceae</taxon>
        <taxon>Streptomyces</taxon>
    </lineage>
</organism>
<dbReference type="KEGG" id="stcm:SCMC78_71160"/>
<sequence>MRPTIVLLSPPGSHQHIVARLRQAGVYTEDEPFDRLDRGECSYGVDTSGDVLDEFDEEELDEIRRRIGEFRAITLEYPGVSCIRDLLGEAVQGLPGLLDTNHGELIAYEEVLERFRSEPLWDWRFTEGE</sequence>
<dbReference type="RefSeq" id="WP_408054767.1">
    <property type="nucleotide sequence ID" value="NZ_AP035884.1"/>
</dbReference>
<dbReference type="EMBL" id="AP035884">
    <property type="protein sequence ID" value="BFP57309.1"/>
    <property type="molecule type" value="Genomic_DNA"/>
</dbReference>
<gene>
    <name evidence="1" type="ORF">SCMC78_71160</name>
</gene>
<proteinExistence type="predicted"/>
<reference evidence="1" key="1">
    <citation type="submission" date="2024-07" db="EMBL/GenBank/DDBJ databases">
        <title>Complete genome sequences of cellulolytic bacteria, Kitasatospora sp. CMC57 and Streptomyces sp. CMC78, isolated from Japanese agricultural soil.</title>
        <authorList>
            <person name="Hashimoto T."/>
            <person name="Ito M."/>
            <person name="Iwamoto M."/>
            <person name="Fukahori D."/>
            <person name="Shoda T."/>
            <person name="Sakoda M."/>
            <person name="Morohoshi T."/>
            <person name="Mitsuboshi M."/>
            <person name="Nishizawa T."/>
        </authorList>
    </citation>
    <scope>NUCLEOTIDE SEQUENCE</scope>
    <source>
        <strain evidence="1">CMC78</strain>
    </source>
</reference>
<evidence type="ECO:0000313" key="1">
    <source>
        <dbReference type="EMBL" id="BFP57309.1"/>
    </source>
</evidence>
<name>A0AB33KVA6_9ACTN</name>
<dbReference type="AlphaFoldDB" id="A0AB33KVA6"/>